<accession>A0A8J3HUW4</accession>
<keyword evidence="2" id="KW-1185">Reference proteome</keyword>
<protein>
    <submittedName>
        <fullName evidence="1">Uncharacterized protein</fullName>
    </submittedName>
</protein>
<reference evidence="1 2" key="1">
    <citation type="journal article" date="2021" name="Microb. Ecol.">
        <title>Candidatus Mesenet longicola: Novel Endosymbionts of Brontispa longissima that Induce Cytoplasmic Incompatibility.</title>
        <authorList>
            <person name="Takano S."/>
            <person name="Gotoh Y."/>
            <person name="Hayashi T."/>
        </authorList>
    </citation>
    <scope>NUCLEOTIDE SEQUENCE [LARGE SCALE GENOMIC DNA]</scope>
    <source>
        <strain evidence="1">L5</strain>
    </source>
</reference>
<dbReference type="EMBL" id="BNGU01000028">
    <property type="protein sequence ID" value="GHM59707.1"/>
    <property type="molecule type" value="Genomic_DNA"/>
</dbReference>
<name>A0A8J3HUW4_9RICK</name>
<evidence type="ECO:0000313" key="1">
    <source>
        <dbReference type="EMBL" id="GHM59707.1"/>
    </source>
</evidence>
<dbReference type="Proteomes" id="UP000637906">
    <property type="component" value="Unassembled WGS sequence"/>
</dbReference>
<dbReference type="AlphaFoldDB" id="A0A8J3HUW4"/>
<proteinExistence type="predicted"/>
<organism evidence="1 2">
    <name type="scientific">Candidatus Mesenet longicola</name>
    <dbReference type="NCBI Taxonomy" id="1892558"/>
    <lineage>
        <taxon>Bacteria</taxon>
        <taxon>Pseudomonadati</taxon>
        <taxon>Pseudomonadota</taxon>
        <taxon>Alphaproteobacteria</taxon>
        <taxon>Rickettsiales</taxon>
        <taxon>Anaplasmataceae</taxon>
        <taxon>Candidatus Mesenet</taxon>
    </lineage>
</organism>
<comment type="caution">
    <text evidence="1">The sequence shown here is derived from an EMBL/GenBank/DDBJ whole genome shotgun (WGS) entry which is preliminary data.</text>
</comment>
<sequence>MATDHYTRLGIEKEKFYELDEKEKEELVEKQFRGSTGSLLSCTKQNLK</sequence>
<gene>
    <name evidence="1" type="ORF">sL5_07000</name>
</gene>
<evidence type="ECO:0000313" key="2">
    <source>
        <dbReference type="Proteomes" id="UP000637906"/>
    </source>
</evidence>